<keyword evidence="12" id="KW-0594">Phospholipid biosynthesis</keyword>
<dbReference type="CDD" id="cd07993">
    <property type="entry name" value="LPLAT_DHAPAT-like"/>
    <property type="match status" value="1"/>
</dbReference>
<dbReference type="GO" id="GO:0016024">
    <property type="term" value="P:CDP-diacylglycerol biosynthetic process"/>
    <property type="evidence" value="ECO:0007669"/>
    <property type="project" value="UniProtKB-UniRule"/>
</dbReference>
<evidence type="ECO:0000256" key="4">
    <source>
        <dbReference type="ARBA" id="ARBA00007937"/>
    </source>
</evidence>
<name>A0A011MDK4_9PROT</name>
<dbReference type="SMART" id="SM00563">
    <property type="entry name" value="PlsC"/>
    <property type="match status" value="1"/>
</dbReference>
<protein>
    <recommendedName>
        <fullName evidence="6 12">Glycerol-3-phosphate acyltransferase</fullName>
        <shortName evidence="12">GPAT</shortName>
        <ecNumber evidence="5 12">2.3.1.15</ecNumber>
    </recommendedName>
</protein>
<evidence type="ECO:0000256" key="6">
    <source>
        <dbReference type="ARBA" id="ARBA00013432"/>
    </source>
</evidence>
<comment type="subcellular location">
    <subcellularLocation>
        <location evidence="1 12">Cell membrane</location>
        <topology evidence="1 12">Peripheral membrane protein</topology>
        <orientation evidence="1 12">Cytoplasmic side</orientation>
    </subcellularLocation>
</comment>
<keyword evidence="8 12" id="KW-0808">Transferase</keyword>
<comment type="caution">
    <text evidence="14">The sequence shown here is derived from an EMBL/GenBank/DDBJ whole genome shotgun (WGS) entry which is preliminary data.</text>
</comment>
<dbReference type="GO" id="GO:0006631">
    <property type="term" value="P:fatty acid metabolic process"/>
    <property type="evidence" value="ECO:0007669"/>
    <property type="project" value="TreeGrafter"/>
</dbReference>
<gene>
    <name evidence="12 14" type="primary">plsB</name>
    <name evidence="14" type="ORF">AW08_01789</name>
</gene>
<keyword evidence="9 12" id="KW-0472">Membrane</keyword>
<dbReference type="InterPro" id="IPR022284">
    <property type="entry name" value="GPAT/DHAPAT"/>
</dbReference>
<dbReference type="UniPathway" id="UPA00557">
    <property type="reaction ID" value="UER00612"/>
</dbReference>
<dbReference type="PANTHER" id="PTHR12563">
    <property type="entry name" value="GLYCEROL-3-PHOSPHATE ACYLTRANSFERASE"/>
    <property type="match status" value="1"/>
</dbReference>
<dbReference type="STRING" id="1454001.AW08_01789"/>
<dbReference type="EC" id="2.3.1.15" evidence="5 12"/>
<comment type="pathway">
    <text evidence="3">Lipid metabolism.</text>
</comment>
<comment type="similarity">
    <text evidence="4 12">Belongs to the GPAT/DAPAT family.</text>
</comment>
<dbReference type="SUPFAM" id="SSF69593">
    <property type="entry name" value="Glycerol-3-phosphate (1)-acyltransferase"/>
    <property type="match status" value="1"/>
</dbReference>
<proteinExistence type="inferred from homology"/>
<dbReference type="InterPro" id="IPR045520">
    <property type="entry name" value="GPAT/DHAPAT_C"/>
</dbReference>
<accession>A0A011MDK4</accession>
<evidence type="ECO:0000313" key="14">
    <source>
        <dbReference type="EMBL" id="EXI67848.1"/>
    </source>
</evidence>
<dbReference type="InterPro" id="IPR002123">
    <property type="entry name" value="Plipid/glycerol_acylTrfase"/>
</dbReference>
<reference evidence="14" key="1">
    <citation type="submission" date="2014-02" db="EMBL/GenBank/DDBJ databases">
        <title>Expanding our view of genomic diversity in Candidatus Accumulibacter clades.</title>
        <authorList>
            <person name="Skennerton C.T."/>
            <person name="Barr J.J."/>
            <person name="Slater F.R."/>
            <person name="Bond P.L."/>
            <person name="Tyson G.W."/>
        </authorList>
    </citation>
    <scope>NUCLEOTIDE SEQUENCE [LARGE SCALE GENOMIC DNA]</scope>
</reference>
<evidence type="ECO:0000256" key="12">
    <source>
        <dbReference type="HAMAP-Rule" id="MF_00393"/>
    </source>
</evidence>
<dbReference type="NCBIfam" id="TIGR03703">
    <property type="entry name" value="plsB"/>
    <property type="match status" value="1"/>
</dbReference>
<keyword evidence="12" id="KW-0443">Lipid metabolism</keyword>
<evidence type="ECO:0000256" key="11">
    <source>
        <dbReference type="ARBA" id="ARBA00048427"/>
    </source>
</evidence>
<evidence type="ECO:0000256" key="10">
    <source>
        <dbReference type="ARBA" id="ARBA00023315"/>
    </source>
</evidence>
<evidence type="ECO:0000256" key="8">
    <source>
        <dbReference type="ARBA" id="ARBA00022679"/>
    </source>
</evidence>
<keyword evidence="12" id="KW-0444">Lipid biosynthesis</keyword>
<dbReference type="EMBL" id="JFAX01000008">
    <property type="protein sequence ID" value="EXI67848.1"/>
    <property type="molecule type" value="Genomic_DNA"/>
</dbReference>
<feature type="short sequence motif" description="HXXXXD motif" evidence="12">
    <location>
        <begin position="311"/>
        <end position="316"/>
    </location>
</feature>
<keyword evidence="10 12" id="KW-0012">Acyltransferase</keyword>
<evidence type="ECO:0000256" key="9">
    <source>
        <dbReference type="ARBA" id="ARBA00023136"/>
    </source>
</evidence>
<dbReference type="PANTHER" id="PTHR12563:SF17">
    <property type="entry name" value="DIHYDROXYACETONE PHOSPHATE ACYLTRANSFERASE"/>
    <property type="match status" value="1"/>
</dbReference>
<dbReference type="NCBIfam" id="NF003441">
    <property type="entry name" value="PRK04974.1"/>
    <property type="match status" value="1"/>
</dbReference>
<dbReference type="HAMAP" id="MF_00393">
    <property type="entry name" value="Glyc3P_acyltrans"/>
    <property type="match status" value="1"/>
</dbReference>
<dbReference type="PATRIC" id="fig|1454001.3.peg.1820"/>
<organism evidence="14 15">
    <name type="scientific">Candidatus Accumulibacter adjunctus</name>
    <dbReference type="NCBI Taxonomy" id="1454001"/>
    <lineage>
        <taxon>Bacteria</taxon>
        <taxon>Pseudomonadati</taxon>
        <taxon>Pseudomonadota</taxon>
        <taxon>Betaproteobacteria</taxon>
        <taxon>Candidatus Accumulibacter</taxon>
    </lineage>
</organism>
<evidence type="ECO:0000256" key="5">
    <source>
        <dbReference type="ARBA" id="ARBA00013113"/>
    </source>
</evidence>
<keyword evidence="12" id="KW-1208">Phospholipid metabolism</keyword>
<evidence type="ECO:0000259" key="13">
    <source>
        <dbReference type="SMART" id="SM00563"/>
    </source>
</evidence>
<dbReference type="GO" id="GO:0004366">
    <property type="term" value="F:glycerol-3-phosphate O-acyltransferase activity"/>
    <property type="evidence" value="ECO:0007669"/>
    <property type="project" value="UniProtKB-UniRule"/>
</dbReference>
<keyword evidence="15" id="KW-1185">Reference proteome</keyword>
<comment type="pathway">
    <text evidence="2 12">Phospholipid metabolism; CDP-diacylglycerol biosynthesis; CDP-diacylglycerol from sn-glycerol 3-phosphate: step 1/3.</text>
</comment>
<dbReference type="AlphaFoldDB" id="A0A011MDK4"/>
<evidence type="ECO:0000256" key="3">
    <source>
        <dbReference type="ARBA" id="ARBA00005189"/>
    </source>
</evidence>
<dbReference type="Proteomes" id="UP000020218">
    <property type="component" value="Unassembled WGS sequence"/>
</dbReference>
<dbReference type="PIRSF" id="PIRSF000437">
    <property type="entry name" value="GPAT_DHAPAT"/>
    <property type="match status" value="1"/>
</dbReference>
<evidence type="ECO:0000256" key="1">
    <source>
        <dbReference type="ARBA" id="ARBA00004413"/>
    </source>
</evidence>
<evidence type="ECO:0000313" key="15">
    <source>
        <dbReference type="Proteomes" id="UP000020218"/>
    </source>
</evidence>
<dbReference type="InterPro" id="IPR041728">
    <property type="entry name" value="GPAT/DHAPAT_LPLAT"/>
</dbReference>
<comment type="catalytic activity">
    <reaction evidence="11 12">
        <text>sn-glycerol 3-phosphate + an acyl-CoA = a 1-acyl-sn-glycero-3-phosphate + CoA</text>
        <dbReference type="Rhea" id="RHEA:15325"/>
        <dbReference type="ChEBI" id="CHEBI:57287"/>
        <dbReference type="ChEBI" id="CHEBI:57597"/>
        <dbReference type="ChEBI" id="CHEBI:57970"/>
        <dbReference type="ChEBI" id="CHEBI:58342"/>
        <dbReference type="EC" id="2.3.1.15"/>
    </reaction>
</comment>
<sequence>MDKAFKLSHWFLPLARRVLYAWVRTTVFPENPQELQLDPARPVCYVLQDRHLSNLLLLLEESRRAGLPRADSPLLLGKQRWPRSFFFLNRDRSLAGRARNGDSHSALLAGLMHQAVADPQMDVQLVPVVILWGRSPDKQDSVLKALFSETWRPPGAWRQLAAILLHGRSVLVRYNPPISLRHLLQGGLDEEQALRKLARILRVHFRRQRQMAIGPDLSHRNTQVNAVIAGERVRAAIEQEALAQGIPVAEARARAGRFALEIASDYSYGVVRALELFLAWLWTRLYDGIELHHFDSVTRIAAGQEIVYVPCHRSHIDYLLLSYVILRQGLTPPHIAAGANLDLPLVGGLLRRGGAFFLRRSFKGEPLYAAVFHEYLHLMLARGFPIEYFIEGGRSRSGRMLTPKAGILGMTVQSFIREHARPLVFVPVYIGYEKVIEGSTYLGELAGKPKQRESLLGLLRSVRAIKRVFGKVHVNFGQPLALAGFLDQHQPGWRDTDESDEPPWARSVTRRAAAELAKRINEAAVLNPVNLMALALLATPKHTADEHALQRMIEHYQALAGELPYAPSSVPCGLGPPAIIAYNERLTVVERFADPLGDLIRVRDGQAPLLAYFRNNVLHLFALPAVIACLLSLNRKLDRARVAQAVRGICGLMRAELFLRWSTDELESASAAAIRVLVARRLLVSSARETEVAAPEAISDEFAELHLLGETIRPLLERHFLTLALLQSHGSGQTTRRQLEDNCHLLAQRLSLLYEFNTSELPEKATFSAFIGNLIEAEYLREDEDDRLCFDERLMTPLAHSELVLSPEARQAIRRIAGAGAHL</sequence>
<comment type="domain">
    <text evidence="12">The HXXXXD motif is essential for acyltransferase activity and may constitute the binding site for the phosphate moiety of the glycerol-3-phosphate.</text>
</comment>
<feature type="domain" description="Phospholipid/glycerol acyltransferase" evidence="13">
    <location>
        <begin position="306"/>
        <end position="433"/>
    </location>
</feature>
<dbReference type="Pfam" id="PF01553">
    <property type="entry name" value="Acyltransferase"/>
    <property type="match status" value="1"/>
</dbReference>
<dbReference type="GO" id="GO:0005886">
    <property type="term" value="C:plasma membrane"/>
    <property type="evidence" value="ECO:0007669"/>
    <property type="project" value="UniProtKB-SubCell"/>
</dbReference>
<dbReference type="Pfam" id="PF19277">
    <property type="entry name" value="GPAT_C"/>
    <property type="match status" value="1"/>
</dbReference>
<dbReference type="PIRSF" id="PIRSF500064">
    <property type="entry name" value="GPAT"/>
    <property type="match status" value="1"/>
</dbReference>
<evidence type="ECO:0000256" key="2">
    <source>
        <dbReference type="ARBA" id="ARBA00004765"/>
    </source>
</evidence>
<keyword evidence="7 12" id="KW-1003">Cell membrane</keyword>
<evidence type="ECO:0000256" key="7">
    <source>
        <dbReference type="ARBA" id="ARBA00022475"/>
    </source>
</evidence>
<dbReference type="InterPro" id="IPR028354">
    <property type="entry name" value="GPAT_PlsB"/>
</dbReference>